<name>A0A854PMD5_9LACO</name>
<proteinExistence type="predicted"/>
<organism evidence="1 2">
    <name type="scientific">Lactobacillus crispatus</name>
    <dbReference type="NCBI Taxonomy" id="47770"/>
    <lineage>
        <taxon>Bacteria</taxon>
        <taxon>Bacillati</taxon>
        <taxon>Bacillota</taxon>
        <taxon>Bacilli</taxon>
        <taxon>Lactobacillales</taxon>
        <taxon>Lactobacillaceae</taxon>
        <taxon>Lactobacillus</taxon>
    </lineage>
</organism>
<accession>A0A854PMD5</accession>
<protein>
    <submittedName>
        <fullName evidence="1">Uncharacterized protein</fullName>
    </submittedName>
</protein>
<dbReference type="RefSeq" id="WP_089150345.1">
    <property type="nucleotide sequence ID" value="NZ_LYQW01000017.1"/>
</dbReference>
<gene>
    <name evidence="1" type="ORF">AYP82_08305</name>
</gene>
<dbReference type="Proteomes" id="UP000198437">
    <property type="component" value="Unassembled WGS sequence"/>
</dbReference>
<evidence type="ECO:0000313" key="2">
    <source>
        <dbReference type="Proteomes" id="UP000198437"/>
    </source>
</evidence>
<comment type="caution">
    <text evidence="1">The sequence shown here is derived from an EMBL/GenBank/DDBJ whole genome shotgun (WGS) entry which is preliminary data.</text>
</comment>
<reference evidence="1 2" key="1">
    <citation type="submission" date="2016-05" db="EMBL/GenBank/DDBJ databases">
        <authorList>
            <person name="Johnson T.J."/>
            <person name="Youmans B.P."/>
            <person name="Case K.A."/>
        </authorList>
    </citation>
    <scope>NUCLEOTIDE SEQUENCE [LARGE SCALE GENOMIC DNA]</scope>
    <source>
        <strain evidence="1 2">UMNLC6</strain>
    </source>
</reference>
<dbReference type="EMBL" id="LYQW01000017">
    <property type="protein sequence ID" value="OXC22985.1"/>
    <property type="molecule type" value="Genomic_DNA"/>
</dbReference>
<evidence type="ECO:0000313" key="1">
    <source>
        <dbReference type="EMBL" id="OXC22985.1"/>
    </source>
</evidence>
<dbReference type="AlphaFoldDB" id="A0A854PMD5"/>
<sequence length="171" mass="20396">MQSYKAIKFYEKQTDDEIKKIAHVFSEKATFITNDNIYVLFLYSPDVYISNQNNLVLDNASFLLMTDYKFLYLLKNKNLGIQLNNIEMEFENGDKIDDSENEFYLDRFQDEDIESSLECLRKERIHFNNINYRMKNNQMIINKYGTFSFKSRKGIITSQVIKIVRLLFEGK</sequence>